<evidence type="ECO:0000313" key="2">
    <source>
        <dbReference type="EMBL" id="TMW57823.1"/>
    </source>
</evidence>
<feature type="compositionally biased region" description="Low complexity" evidence="1">
    <location>
        <begin position="1"/>
        <end position="14"/>
    </location>
</feature>
<organism evidence="2 3">
    <name type="scientific">Pythium oligandrum</name>
    <name type="common">Mycoparasitic fungus</name>
    <dbReference type="NCBI Taxonomy" id="41045"/>
    <lineage>
        <taxon>Eukaryota</taxon>
        <taxon>Sar</taxon>
        <taxon>Stramenopiles</taxon>
        <taxon>Oomycota</taxon>
        <taxon>Peronosporomycetes</taxon>
        <taxon>Pythiales</taxon>
        <taxon>Pythiaceae</taxon>
        <taxon>Pythium</taxon>
    </lineage>
</organism>
<evidence type="ECO:0000313" key="3">
    <source>
        <dbReference type="Proteomes" id="UP000794436"/>
    </source>
</evidence>
<feature type="compositionally biased region" description="Acidic residues" evidence="1">
    <location>
        <begin position="108"/>
        <end position="117"/>
    </location>
</feature>
<reference evidence="2" key="1">
    <citation type="submission" date="2019-03" db="EMBL/GenBank/DDBJ databases">
        <title>Long read genome sequence of the mycoparasitic Pythium oligandrum ATCC 38472 isolated from sugarbeet rhizosphere.</title>
        <authorList>
            <person name="Gaulin E."/>
        </authorList>
    </citation>
    <scope>NUCLEOTIDE SEQUENCE</scope>
    <source>
        <strain evidence="2">ATCC 38472_TT</strain>
    </source>
</reference>
<proteinExistence type="predicted"/>
<dbReference type="AlphaFoldDB" id="A0A8K1FGI8"/>
<accession>A0A8K1FGI8</accession>
<feature type="region of interest" description="Disordered" evidence="1">
    <location>
        <begin position="1"/>
        <end position="133"/>
    </location>
</feature>
<protein>
    <submittedName>
        <fullName evidence="2">Uncharacterized protein</fullName>
    </submittedName>
</protein>
<feature type="compositionally biased region" description="Polar residues" evidence="1">
    <location>
        <begin position="118"/>
        <end position="130"/>
    </location>
</feature>
<dbReference type="EMBL" id="SPLM01000114">
    <property type="protein sequence ID" value="TMW57823.1"/>
    <property type="molecule type" value="Genomic_DNA"/>
</dbReference>
<evidence type="ECO:0000256" key="1">
    <source>
        <dbReference type="SAM" id="MobiDB-lite"/>
    </source>
</evidence>
<feature type="compositionally biased region" description="Acidic residues" evidence="1">
    <location>
        <begin position="59"/>
        <end position="79"/>
    </location>
</feature>
<comment type="caution">
    <text evidence="2">The sequence shown here is derived from an EMBL/GenBank/DDBJ whole genome shotgun (WGS) entry which is preliminary data.</text>
</comment>
<gene>
    <name evidence="2" type="ORF">Poli38472_014426</name>
</gene>
<dbReference type="Proteomes" id="UP000794436">
    <property type="component" value="Unassembled WGS sequence"/>
</dbReference>
<dbReference type="OrthoDB" id="10494316at2759"/>
<keyword evidence="3" id="KW-1185">Reference proteome</keyword>
<name>A0A8K1FGI8_PYTOL</name>
<sequence length="373" mass="41181">MSEVLSVSSGSSVHYSDEDQDQDEAYASERFEAESFIVDEDPLDGSTVKSVVAALNDETGAEDGDEYGDETFDQEDEQDASQNLARVVVLPDRASTEPPADDHVDYSNDWDQDDENVVDTSINPRNNEPQVSGDELVLQGESLRESVKDVKSSDPSMPLVSCAVWCEHKLHELRHKRGVSLQQQRERESAHSNVEIPGDLVESMLQRAKSKLQGQVRTIKAKSRQGSHAETRVPTALVDRARVKHLVNLQCPPCTPEKPRERRGLSMFSSDKVARLEGKLATLRLHDMSARWHHSGVSMSIGTMDLLADVMKAQNRLHAESYAFASLRSQATNIDRAIAVSQLAIEDSQALREVASRVLTAQDAVVCECFGAA</sequence>